<gene>
    <name evidence="4" type="ORF">ICL16_14885</name>
</gene>
<dbReference type="Pfam" id="PF05272">
    <property type="entry name" value="VapE-like_dom"/>
    <property type="match status" value="1"/>
</dbReference>
<name>A0A8J6XJ06_9CYAN</name>
<feature type="domain" description="DUF3854" evidence="3">
    <location>
        <begin position="157"/>
        <end position="281"/>
    </location>
</feature>
<reference evidence="4" key="1">
    <citation type="submission" date="2020-09" db="EMBL/GenBank/DDBJ databases">
        <title>Iningainema tapete sp. nov. (Scytonemataceae, Cyanobacteria) from greenhouses in central Florida (USA) produces two types of nodularin with biosynthetic potential for microcystin-LR and anabaenopeptins.</title>
        <authorList>
            <person name="Berthold D.E."/>
            <person name="Lefler F.W."/>
            <person name="Huang I.-S."/>
            <person name="Abdulla H."/>
            <person name="Zimba P.V."/>
            <person name="Laughinghouse H.D. IV."/>
        </authorList>
    </citation>
    <scope>NUCLEOTIDE SEQUENCE</scope>
    <source>
        <strain evidence="4">BLCCT55</strain>
    </source>
</reference>
<feature type="domain" description="Virulence-associated protein E-like" evidence="2">
    <location>
        <begin position="399"/>
        <end position="607"/>
    </location>
</feature>
<dbReference type="PANTHER" id="PTHR34985:SF1">
    <property type="entry name" value="SLR0554 PROTEIN"/>
    <property type="match status" value="1"/>
</dbReference>
<evidence type="ECO:0000313" key="5">
    <source>
        <dbReference type="Proteomes" id="UP000629098"/>
    </source>
</evidence>
<evidence type="ECO:0000259" key="2">
    <source>
        <dbReference type="Pfam" id="PF05272"/>
    </source>
</evidence>
<dbReference type="AlphaFoldDB" id="A0A8J6XJ06"/>
<evidence type="ECO:0000256" key="1">
    <source>
        <dbReference type="SAM" id="MobiDB-lite"/>
    </source>
</evidence>
<protein>
    <submittedName>
        <fullName evidence="4">DUF3854 domain-containing protein</fullName>
    </submittedName>
</protein>
<organism evidence="4 5">
    <name type="scientific">Iningainema tapete BLCC-T55</name>
    <dbReference type="NCBI Taxonomy" id="2748662"/>
    <lineage>
        <taxon>Bacteria</taxon>
        <taxon>Bacillati</taxon>
        <taxon>Cyanobacteriota</taxon>
        <taxon>Cyanophyceae</taxon>
        <taxon>Nostocales</taxon>
        <taxon>Scytonemataceae</taxon>
        <taxon>Iningainema tapete</taxon>
    </lineage>
</organism>
<keyword evidence="5" id="KW-1185">Reference proteome</keyword>
<comment type="caution">
    <text evidence="4">The sequence shown here is derived from an EMBL/GenBank/DDBJ whole genome shotgun (WGS) entry which is preliminary data.</text>
</comment>
<proteinExistence type="predicted"/>
<dbReference type="PANTHER" id="PTHR34985">
    <property type="entry name" value="SLR0554 PROTEIN"/>
    <property type="match status" value="1"/>
</dbReference>
<accession>A0A8J6XJ06</accession>
<dbReference type="InterPro" id="IPR007936">
    <property type="entry name" value="VapE-like_dom"/>
</dbReference>
<feature type="region of interest" description="Disordered" evidence="1">
    <location>
        <begin position="721"/>
        <end position="761"/>
    </location>
</feature>
<dbReference type="Proteomes" id="UP000629098">
    <property type="component" value="Unassembled WGS sequence"/>
</dbReference>
<evidence type="ECO:0000313" key="4">
    <source>
        <dbReference type="EMBL" id="MBD2773321.1"/>
    </source>
</evidence>
<dbReference type="Pfam" id="PF12965">
    <property type="entry name" value="DUF3854"/>
    <property type="match status" value="1"/>
</dbReference>
<sequence>MVVAKNSEIKAKNFSGLTPIRNRFESFDEFKSFVRQVFIEGSAIDPELFDACVEFHGDQEFSDGGDVSTPIHDALGWDFKRFGHQASENLYAAFLKNEDGTIWQVIVSLWDDDKQRPYRYMAPKGIGDRAFLPPIPPSIRKRIAEKHGIEVPMSGSFWEWLQEMDIPRIVTEGGKKGLSALSQGYVAIALYGCTCGAKNKDERDRYVDPYLINDLERFAQEDSRWLFAFDRDEKQKAKLAVASGKKKLRLALNAAGCTTVDIKWTSSDGKGLDDFMVNNGSGAFDAAYQKAIAKLEKAFRSDSTPEPKGARSKNKQILNFLESRWRSRLRFNEMTLKPELDGQPVDLDTISMQIARDFDIDISSSKAVEAVLIISKANSYHPVREYLERVAEQYPINDLSIIENIATRYFGTTEPLHNVFMRKHLIGQVRRVFEPGCQHDTVVVLQGLQGVQKSSFWRTLAVNPDWFDDTATSGSNDKDERLKLRRFWILEMAEIESVFRRKEIAGLRGFLTTKCDNLRVPYGRSVESFPRTSCFVASVNPAEFLVDPEGHRRFWVIPVLVDRIPVQMLKDELDQLWAAAVHAYRSGDQHWLTPEEEKRNALLNKRFEVEDSWTEVIELYLENLQQTTVTEILTHCLKIEIGRHDRQSQMRVAECLKRLGWVKGEKKKINGKSTPVWRCQPDFSGCQPDILEVSTKVSTNSNPDAVDFSDNRLTPFNENTPNFEQQQNINVDPPSTNQNLKTGVNPQGVNQTETTQNQGFGTIDTSKAAVDTSNKDAIAVGAASPIGEGTGTNAIATSTTPTAKSQQWTPIVGQSAIYGNEAVEVVGFWNRGAEFQIEFKSGTRKYVKRGSLRPVAG</sequence>
<evidence type="ECO:0000259" key="3">
    <source>
        <dbReference type="Pfam" id="PF12965"/>
    </source>
</evidence>
<dbReference type="InterPro" id="IPR024385">
    <property type="entry name" value="DUF3854"/>
</dbReference>
<dbReference type="RefSeq" id="WP_190828963.1">
    <property type="nucleotide sequence ID" value="NZ_CAWPPI010000052.1"/>
</dbReference>
<dbReference type="EMBL" id="JACXAE010000052">
    <property type="protein sequence ID" value="MBD2773321.1"/>
    <property type="molecule type" value="Genomic_DNA"/>
</dbReference>